<dbReference type="Proteomes" id="UP000092743">
    <property type="component" value="Plasmid p55166"/>
</dbReference>
<evidence type="ECO:0000313" key="2">
    <source>
        <dbReference type="Proteomes" id="UP000092743"/>
    </source>
</evidence>
<dbReference type="EMBL" id="CP015357">
    <property type="protein sequence ID" value="ANS52428.1"/>
    <property type="molecule type" value="Genomic_DNA"/>
</dbReference>
<reference evidence="1 2" key="1">
    <citation type="submission" date="2016-04" db="EMBL/GenBank/DDBJ databases">
        <title>High quality genome of the nematocidal Bacillus thuringiensis MYBT18246.</title>
        <authorList>
            <person name="Hollensteiner J."/>
            <person name="Poehlein A."/>
            <person name="Sproeer C."/>
            <person name="Bunk B."/>
            <person name="Rosenstiel P."/>
            <person name="Schulenburg H."/>
            <person name="Liesegang H."/>
        </authorList>
    </citation>
    <scope>NUCLEOTIDE SEQUENCE [LARGE SCALE GENOMIC DNA]</scope>
    <source>
        <strain evidence="1 2">MYBT18246</strain>
        <plasmid evidence="1 2">p55166</plasmid>
    </source>
</reference>
<sequence>MHHNWEGVYLKHIHEPSWFHLRNFKKIIEQEMLLEQEQNEKFLEKIKELMAIPYGDETLVEGELKNYNLHELKRLQDYIQITFKNLKNSLGKVCIEEWNADPANLFTEYDTDGWAEIEQ</sequence>
<dbReference type="AlphaFoldDB" id="A0A9W3X4T6"/>
<gene>
    <name evidence="1" type="ORF">BT246_71380</name>
</gene>
<evidence type="ECO:0000313" key="1">
    <source>
        <dbReference type="EMBL" id="ANS52428.1"/>
    </source>
</evidence>
<organism evidence="1 2">
    <name type="scientific">Bacillus thuringiensis</name>
    <dbReference type="NCBI Taxonomy" id="1428"/>
    <lineage>
        <taxon>Bacteria</taxon>
        <taxon>Bacillati</taxon>
        <taxon>Bacillota</taxon>
        <taxon>Bacilli</taxon>
        <taxon>Bacillales</taxon>
        <taxon>Bacillaceae</taxon>
        <taxon>Bacillus</taxon>
        <taxon>Bacillus cereus group</taxon>
    </lineage>
</organism>
<keyword evidence="1" id="KW-0614">Plasmid</keyword>
<geneLocation type="plasmid" evidence="1 2">
    <name>p55166</name>
</geneLocation>
<name>A0A9W3X4T6_BACTU</name>
<accession>A0A9W3X4T6</accession>
<protein>
    <submittedName>
        <fullName evidence="1">Uncharacterized protein</fullName>
    </submittedName>
</protein>
<proteinExistence type="predicted"/>